<proteinExistence type="predicted"/>
<gene>
    <name evidence="1" type="ORF">EJF14_30092</name>
</gene>
<accession>A0ACD0WI59</accession>
<protein>
    <submittedName>
        <fullName evidence="1">Uncharacterized J domain-containing protein</fullName>
    </submittedName>
</protein>
<evidence type="ECO:0000313" key="1">
    <source>
        <dbReference type="EMBL" id="QFZ27135.1"/>
    </source>
</evidence>
<name>A0ACD0WI59_CLALS</name>
<dbReference type="Proteomes" id="UP000326582">
    <property type="component" value="Chromosome 3"/>
</dbReference>
<organism evidence="1 2">
    <name type="scientific">Clavispora lusitaniae</name>
    <name type="common">Candida lusitaniae</name>
    <dbReference type="NCBI Taxonomy" id="36911"/>
    <lineage>
        <taxon>Eukaryota</taxon>
        <taxon>Fungi</taxon>
        <taxon>Dikarya</taxon>
        <taxon>Ascomycota</taxon>
        <taxon>Saccharomycotina</taxon>
        <taxon>Pichiomycetes</taxon>
        <taxon>Metschnikowiaceae</taxon>
        <taxon>Clavispora</taxon>
    </lineage>
</organism>
<keyword evidence="2" id="KW-1185">Reference proteome</keyword>
<dbReference type="EMBL" id="CP038486">
    <property type="protein sequence ID" value="QFZ27135.1"/>
    <property type="molecule type" value="Genomic_DNA"/>
</dbReference>
<evidence type="ECO:0000313" key="2">
    <source>
        <dbReference type="Proteomes" id="UP000326582"/>
    </source>
</evidence>
<sequence>MCSQIASRQHFGSSPPPSIKTAMSYTKEQEEIVTRVLANQPHQYYEILSVSKTSSDGDIKKSYRKLAIKLHPDKNPHPRASEAFKYINKAWGVLGDPSKKRIYDQTGADPDSRFAGVSGQSSGGGSSAFRATPGFQGGFDGQFQDDIFNMFFGGGARPGSTFTFGGNGFTFQSFGADGFDPFTGARRQTRRPQQQQRQEEPSMFDTLRQLAPVLIILLATLLSSLFSGEDTPEYSFTKTSKYPVQRETPRLHIPFYVGEKFAVHKSDNKLRNFDHKVENLYVQDRRAKCSREQVAKNNLMEDAQGWFYTDQRKMEAAENMPMPHCQELRDLGLL</sequence>
<reference evidence="2" key="1">
    <citation type="journal article" date="2019" name="MBio">
        <title>Comparative genomics for the elucidation of multidrug resistance (MDR) in Candida lusitaniae.</title>
        <authorList>
            <person name="Kannan A."/>
            <person name="Asner S.A."/>
            <person name="Trachsel E."/>
            <person name="Kelly S."/>
            <person name="Parker J."/>
            <person name="Sanglard D."/>
        </authorList>
    </citation>
    <scope>NUCLEOTIDE SEQUENCE [LARGE SCALE GENOMIC DNA]</scope>
    <source>
        <strain evidence="2">P1</strain>
    </source>
</reference>